<evidence type="ECO:0000256" key="2">
    <source>
        <dbReference type="ARBA" id="ARBA00023125"/>
    </source>
</evidence>
<name>A0A101JIC9_9ACTN</name>
<organism evidence="7 8">
    <name type="scientific">Streptomyces regalis</name>
    <dbReference type="NCBI Taxonomy" id="68262"/>
    <lineage>
        <taxon>Bacteria</taxon>
        <taxon>Bacillati</taxon>
        <taxon>Actinomycetota</taxon>
        <taxon>Actinomycetes</taxon>
        <taxon>Kitasatosporales</taxon>
        <taxon>Streptomycetaceae</taxon>
        <taxon>Streptomyces</taxon>
    </lineage>
</organism>
<protein>
    <submittedName>
        <fullName evidence="7">Integrase</fullName>
    </submittedName>
</protein>
<dbReference type="SUPFAM" id="SSF56349">
    <property type="entry name" value="DNA breaking-rejoining enzymes"/>
    <property type="match status" value="1"/>
</dbReference>
<feature type="domain" description="Core-binding (CB)" evidence="6">
    <location>
        <begin position="212"/>
        <end position="304"/>
    </location>
</feature>
<dbReference type="Gene3D" id="1.10.150.130">
    <property type="match status" value="1"/>
</dbReference>
<dbReference type="Proteomes" id="UP000053923">
    <property type="component" value="Unassembled WGS sequence"/>
</dbReference>
<dbReference type="InterPro" id="IPR011010">
    <property type="entry name" value="DNA_brk_join_enz"/>
</dbReference>
<dbReference type="GO" id="GO:0003677">
    <property type="term" value="F:DNA binding"/>
    <property type="evidence" value="ECO:0007669"/>
    <property type="project" value="UniProtKB-UniRule"/>
</dbReference>
<sequence>MRRARAAALPIVRPDLVEFYLAHRAAQGMNTDHKVRWGARVLLATVPDLADFHRLPLERQLAFNHETHRFISWLSVTGRLQPGGDYLVARRPRLGIVLARTEPELHLRFMETARSLGFRDTVAMTQFNLLGHFVALFGKQPEELQQSDWDEGRRMLLEAARRIPNRGVKALSTALFNLEATLFHCELTDQLPRRRTPDRADMRAREWARVPAPMADTMQHYLQQITGTLRAGTVKNAELTLREFALLVATEDTSVTSVAGLRRRHIERYRQWLLERPAARGGPLHRHTVRDRLSKLRGFLRRLDEWDAADRPPRQLVFDSDFPIADEPLPRFLDDAAAAKLLVAARQDPDPFARLAIEILARTGMRRSEMLGLTIDAVVQIGSAYWLRVPVGKMHTDRYVPLHPQLKALLDDWLLHRPEGLRSNLLFTDHGRPVNASRIEAAVRKAGERAGLGRVTPHQLRHTLATQAINRGMSLEAIAALLGHRSLSMTRVYARIADRTVADEYFAVSEKVEALYDAPRQLPAEAEGSEMAKLRREVHRRMLGNGYCARPVEMDCHFESICESCTFFVTTIEFRPTLERQRDDAAAKGQVARERIFDGLLDRLDGEAS</sequence>
<dbReference type="InterPro" id="IPR044068">
    <property type="entry name" value="CB"/>
</dbReference>
<dbReference type="InterPro" id="IPR013762">
    <property type="entry name" value="Integrase-like_cat_sf"/>
</dbReference>
<evidence type="ECO:0000313" key="8">
    <source>
        <dbReference type="Proteomes" id="UP000053923"/>
    </source>
</evidence>
<keyword evidence="2 4" id="KW-0238">DNA-binding</keyword>
<dbReference type="InterPro" id="IPR010998">
    <property type="entry name" value="Integrase_recombinase_N"/>
</dbReference>
<dbReference type="InterPro" id="IPR050090">
    <property type="entry name" value="Tyrosine_recombinase_XerCD"/>
</dbReference>
<evidence type="ECO:0000259" key="6">
    <source>
        <dbReference type="PROSITE" id="PS51900"/>
    </source>
</evidence>
<keyword evidence="8" id="KW-1185">Reference proteome</keyword>
<dbReference type="Gene3D" id="1.10.443.10">
    <property type="entry name" value="Intergrase catalytic core"/>
    <property type="match status" value="1"/>
</dbReference>
<dbReference type="OrthoDB" id="8421690at2"/>
<dbReference type="RefSeq" id="WP_062707419.1">
    <property type="nucleotide sequence ID" value="NZ_LLZG01000355.1"/>
</dbReference>
<evidence type="ECO:0000256" key="4">
    <source>
        <dbReference type="PROSITE-ProRule" id="PRU01248"/>
    </source>
</evidence>
<dbReference type="GO" id="GO:0015074">
    <property type="term" value="P:DNA integration"/>
    <property type="evidence" value="ECO:0007669"/>
    <property type="project" value="InterPro"/>
</dbReference>
<dbReference type="PROSITE" id="PS51898">
    <property type="entry name" value="TYR_RECOMBINASE"/>
    <property type="match status" value="1"/>
</dbReference>
<dbReference type="Pfam" id="PF00589">
    <property type="entry name" value="Phage_integrase"/>
    <property type="match status" value="1"/>
</dbReference>
<evidence type="ECO:0000256" key="1">
    <source>
        <dbReference type="ARBA" id="ARBA00008857"/>
    </source>
</evidence>
<evidence type="ECO:0000259" key="5">
    <source>
        <dbReference type="PROSITE" id="PS51898"/>
    </source>
</evidence>
<dbReference type="AlphaFoldDB" id="A0A101JIC9"/>
<gene>
    <name evidence="7" type="ORF">ADL12_30310</name>
</gene>
<evidence type="ECO:0000256" key="3">
    <source>
        <dbReference type="ARBA" id="ARBA00023172"/>
    </source>
</evidence>
<dbReference type="PANTHER" id="PTHR30349:SF64">
    <property type="entry name" value="PROPHAGE INTEGRASE INTD-RELATED"/>
    <property type="match status" value="1"/>
</dbReference>
<proteinExistence type="inferred from homology"/>
<dbReference type="GO" id="GO:0006310">
    <property type="term" value="P:DNA recombination"/>
    <property type="evidence" value="ECO:0007669"/>
    <property type="project" value="UniProtKB-KW"/>
</dbReference>
<reference evidence="8" key="1">
    <citation type="submission" date="2015-10" db="EMBL/GenBank/DDBJ databases">
        <authorList>
            <person name="Ju K.-S."/>
            <person name="Doroghazi J.R."/>
            <person name="Metcalf W.W."/>
        </authorList>
    </citation>
    <scope>NUCLEOTIDE SEQUENCE [LARGE SCALE GENOMIC DNA]</scope>
    <source>
        <strain evidence="8">NRRL 3151</strain>
    </source>
</reference>
<feature type="domain" description="Tyr recombinase" evidence="5">
    <location>
        <begin position="328"/>
        <end position="506"/>
    </location>
</feature>
<dbReference type="InterPro" id="IPR002104">
    <property type="entry name" value="Integrase_catalytic"/>
</dbReference>
<dbReference type="PANTHER" id="PTHR30349">
    <property type="entry name" value="PHAGE INTEGRASE-RELATED"/>
    <property type="match status" value="1"/>
</dbReference>
<keyword evidence="3" id="KW-0233">DNA recombination</keyword>
<evidence type="ECO:0000313" key="7">
    <source>
        <dbReference type="EMBL" id="KUL27343.1"/>
    </source>
</evidence>
<dbReference type="EMBL" id="LLZG01000355">
    <property type="protein sequence ID" value="KUL27343.1"/>
    <property type="molecule type" value="Genomic_DNA"/>
</dbReference>
<comment type="similarity">
    <text evidence="1">Belongs to the 'phage' integrase family.</text>
</comment>
<comment type="caution">
    <text evidence="7">The sequence shown here is derived from an EMBL/GenBank/DDBJ whole genome shotgun (WGS) entry which is preliminary data.</text>
</comment>
<accession>A0A101JIC9</accession>
<dbReference type="PROSITE" id="PS51900">
    <property type="entry name" value="CB"/>
    <property type="match status" value="1"/>
</dbReference>
<dbReference type="CDD" id="cd00397">
    <property type="entry name" value="DNA_BRE_C"/>
    <property type="match status" value="1"/>
</dbReference>